<comment type="caution">
    <text evidence="2">The sequence shown here is derived from an EMBL/GenBank/DDBJ whole genome shotgun (WGS) entry which is preliminary data.</text>
</comment>
<gene>
    <name evidence="2" type="ORF">HLUCCX10_05520</name>
</gene>
<feature type="transmembrane region" description="Helical" evidence="1">
    <location>
        <begin position="78"/>
        <end position="101"/>
    </location>
</feature>
<evidence type="ECO:0000256" key="1">
    <source>
        <dbReference type="SAM" id="Phobius"/>
    </source>
</evidence>
<dbReference type="STRING" id="1305737.GCA_000526355_02101"/>
<dbReference type="eggNOG" id="ENOG5032XX2">
    <property type="taxonomic scope" value="Bacteria"/>
</dbReference>
<feature type="transmembrane region" description="Helical" evidence="1">
    <location>
        <begin position="40"/>
        <end position="58"/>
    </location>
</feature>
<dbReference type="PATRIC" id="fig|1305737.6.peg.1766"/>
<keyword evidence="1" id="KW-0812">Transmembrane</keyword>
<accession>A0A0P7YID0</accession>
<keyword evidence="1" id="KW-0472">Membrane</keyword>
<dbReference type="EMBL" id="LJXT01000025">
    <property type="protein sequence ID" value="KPQ18415.1"/>
    <property type="molecule type" value="Genomic_DNA"/>
</dbReference>
<dbReference type="AlphaFoldDB" id="A0A0P7YID0"/>
<proteinExistence type="predicted"/>
<feature type="transmembrane region" description="Helical" evidence="1">
    <location>
        <begin position="6"/>
        <end position="28"/>
    </location>
</feature>
<evidence type="ECO:0000313" key="3">
    <source>
        <dbReference type="Proteomes" id="UP000050421"/>
    </source>
</evidence>
<keyword evidence="1" id="KW-1133">Transmembrane helix</keyword>
<name>A0A0P7YID0_9BACT</name>
<dbReference type="OrthoDB" id="982648at2"/>
<dbReference type="Proteomes" id="UP000050421">
    <property type="component" value="Unassembled WGS sequence"/>
</dbReference>
<reference evidence="2 3" key="1">
    <citation type="submission" date="2015-09" db="EMBL/GenBank/DDBJ databases">
        <title>Identification and resolution of microdiversity through metagenomic sequencing of parallel consortia.</title>
        <authorList>
            <person name="Nelson W.C."/>
            <person name="Romine M.F."/>
            <person name="Lindemann S.R."/>
        </authorList>
    </citation>
    <scope>NUCLEOTIDE SEQUENCE [LARGE SCALE GENOMIC DNA]</scope>
    <source>
        <strain evidence="2">HL-49</strain>
    </source>
</reference>
<protein>
    <submittedName>
        <fullName evidence="2">Uncharacterized protein</fullName>
    </submittedName>
</protein>
<organism evidence="2 3">
    <name type="scientific">Algoriphagus marincola HL-49</name>
    <dbReference type="NCBI Taxonomy" id="1305737"/>
    <lineage>
        <taxon>Bacteria</taxon>
        <taxon>Pseudomonadati</taxon>
        <taxon>Bacteroidota</taxon>
        <taxon>Cytophagia</taxon>
        <taxon>Cytophagales</taxon>
        <taxon>Cyclobacteriaceae</taxon>
        <taxon>Algoriphagus</taxon>
    </lineage>
</organism>
<sequence>MDTYDILLYAGYLLVAVGALFAVVMPLIKSLDNPKSLLKTVVGIVGIVILFFIAYSISSNEVLPKFEADPFNLTPTGSQFVGGMLITTYVLAIIALVGIVFTELNKAIK</sequence>
<evidence type="ECO:0000313" key="2">
    <source>
        <dbReference type="EMBL" id="KPQ18415.1"/>
    </source>
</evidence>